<keyword evidence="3" id="KW-1185">Reference proteome</keyword>
<evidence type="ECO:0000313" key="2">
    <source>
        <dbReference type="EMBL" id="MBD7907694.1"/>
    </source>
</evidence>
<proteinExistence type="predicted"/>
<dbReference type="InterPro" id="IPR000182">
    <property type="entry name" value="GNAT_dom"/>
</dbReference>
<accession>A0ABR8PHP8</accession>
<dbReference type="InterPro" id="IPR016181">
    <property type="entry name" value="Acyl_CoA_acyltransferase"/>
</dbReference>
<dbReference type="EMBL" id="JACSQY010000002">
    <property type="protein sequence ID" value="MBD7907694.1"/>
    <property type="molecule type" value="Genomic_DNA"/>
</dbReference>
<organism evidence="2 3">
    <name type="scientific">Sporosarcina gallistercoris</name>
    <dbReference type="NCBI Taxonomy" id="2762245"/>
    <lineage>
        <taxon>Bacteria</taxon>
        <taxon>Bacillati</taxon>
        <taxon>Bacillota</taxon>
        <taxon>Bacilli</taxon>
        <taxon>Bacillales</taxon>
        <taxon>Caryophanaceae</taxon>
        <taxon>Sporosarcina</taxon>
    </lineage>
</organism>
<dbReference type="PROSITE" id="PS51186">
    <property type="entry name" value="GNAT"/>
    <property type="match status" value="1"/>
</dbReference>
<dbReference type="Gene3D" id="3.40.630.30">
    <property type="match status" value="1"/>
</dbReference>
<feature type="domain" description="N-acetyltransferase" evidence="1">
    <location>
        <begin position="116"/>
        <end position="249"/>
    </location>
</feature>
<dbReference type="InterPro" id="IPR040549">
    <property type="entry name" value="DUF5613"/>
</dbReference>
<dbReference type="Proteomes" id="UP000659496">
    <property type="component" value="Unassembled WGS sequence"/>
</dbReference>
<reference evidence="2 3" key="1">
    <citation type="submission" date="2020-08" db="EMBL/GenBank/DDBJ databases">
        <title>A Genomic Blueprint of the Chicken Gut Microbiome.</title>
        <authorList>
            <person name="Gilroy R."/>
            <person name="Ravi A."/>
            <person name="Getino M."/>
            <person name="Pursley I."/>
            <person name="Horton D.L."/>
            <person name="Alikhan N.-F."/>
            <person name="Baker D."/>
            <person name="Gharbi K."/>
            <person name="Hall N."/>
            <person name="Watson M."/>
            <person name="Adriaenssens E.M."/>
            <person name="Foster-Nyarko E."/>
            <person name="Jarju S."/>
            <person name="Secka A."/>
            <person name="Antonio M."/>
            <person name="Oren A."/>
            <person name="Chaudhuri R."/>
            <person name="La Ragione R.M."/>
            <person name="Hildebrand F."/>
            <person name="Pallen M.J."/>
        </authorList>
    </citation>
    <scope>NUCLEOTIDE SEQUENCE [LARGE SCALE GENOMIC DNA]</scope>
    <source>
        <strain evidence="2 3">Sa3CUA8</strain>
    </source>
</reference>
<dbReference type="Pfam" id="PF00583">
    <property type="entry name" value="Acetyltransf_1"/>
    <property type="match status" value="1"/>
</dbReference>
<protein>
    <submittedName>
        <fullName evidence="2">GNAT family N-acetyltransferase</fullName>
    </submittedName>
</protein>
<sequence length="249" mass="28919">MIKVTFEDIYNAGSVAERSDTYIHYHLPEMPLYYDSNFIAFKKMPTVNEFQKAERDLKIYHTARGQHHLKFTFPENEPISKEVNAYLNRHGYEIGFLELYALQPKDFPSVSPSSAINVQPVTADYLEEFLHLQRTIDEQFGKEFATQKQLQHKRNFSDPGFVQLVAYSDGEIAGSVDLIVNEQTVEIDGLHVLEKMRHKGIGSQLQQWVMEMFTDKLVILVADGEDTPKDMYQRQNYKYMGYQFEAVKA</sequence>
<name>A0ABR8PHP8_9BACL</name>
<dbReference type="RefSeq" id="WP_191688822.1">
    <property type="nucleotide sequence ID" value="NZ_JACSQY010000002.1"/>
</dbReference>
<comment type="caution">
    <text evidence="2">The sequence shown here is derived from an EMBL/GenBank/DDBJ whole genome shotgun (WGS) entry which is preliminary data.</text>
</comment>
<evidence type="ECO:0000259" key="1">
    <source>
        <dbReference type="PROSITE" id="PS51186"/>
    </source>
</evidence>
<dbReference type="CDD" id="cd04301">
    <property type="entry name" value="NAT_SF"/>
    <property type="match status" value="1"/>
</dbReference>
<dbReference type="SUPFAM" id="SSF55729">
    <property type="entry name" value="Acyl-CoA N-acyltransferases (Nat)"/>
    <property type="match status" value="1"/>
</dbReference>
<evidence type="ECO:0000313" key="3">
    <source>
        <dbReference type="Proteomes" id="UP000659496"/>
    </source>
</evidence>
<dbReference type="Pfam" id="PF18467">
    <property type="entry name" value="DUF5613"/>
    <property type="match status" value="1"/>
</dbReference>
<gene>
    <name evidence="2" type="ORF">H9659_05005</name>
</gene>